<feature type="compositionally biased region" description="Polar residues" evidence="8">
    <location>
        <begin position="1822"/>
        <end position="1831"/>
    </location>
</feature>
<feature type="compositionally biased region" description="Pro residues" evidence="8">
    <location>
        <begin position="1756"/>
        <end position="1768"/>
    </location>
</feature>
<feature type="region of interest" description="Disordered" evidence="8">
    <location>
        <begin position="1242"/>
        <end position="1310"/>
    </location>
</feature>
<organism evidence="11 12">
    <name type="scientific">Brenthis ino</name>
    <name type="common">lesser marbled fritillary</name>
    <dbReference type="NCBI Taxonomy" id="405034"/>
    <lineage>
        <taxon>Eukaryota</taxon>
        <taxon>Metazoa</taxon>
        <taxon>Ecdysozoa</taxon>
        <taxon>Arthropoda</taxon>
        <taxon>Hexapoda</taxon>
        <taxon>Insecta</taxon>
        <taxon>Pterygota</taxon>
        <taxon>Neoptera</taxon>
        <taxon>Endopterygota</taxon>
        <taxon>Lepidoptera</taxon>
        <taxon>Glossata</taxon>
        <taxon>Ditrysia</taxon>
        <taxon>Papilionoidea</taxon>
        <taxon>Nymphalidae</taxon>
        <taxon>Heliconiinae</taxon>
        <taxon>Argynnini</taxon>
        <taxon>Brenthis</taxon>
    </lineage>
</organism>
<evidence type="ECO:0008006" key="13">
    <source>
        <dbReference type="Google" id="ProtNLM"/>
    </source>
</evidence>
<dbReference type="Gene3D" id="1.20.58.530">
    <property type="match status" value="1"/>
</dbReference>
<dbReference type="PANTHER" id="PTHR22692">
    <property type="entry name" value="MYOSIN VII, XV"/>
    <property type="match status" value="1"/>
</dbReference>
<dbReference type="InterPro" id="IPR036057">
    <property type="entry name" value="MYSc_Myo15"/>
</dbReference>
<dbReference type="GO" id="GO:0016459">
    <property type="term" value="C:myosin complex"/>
    <property type="evidence" value="ECO:0007669"/>
    <property type="project" value="UniProtKB-KW"/>
</dbReference>
<feature type="compositionally biased region" description="Low complexity" evidence="8">
    <location>
        <begin position="2456"/>
        <end position="2467"/>
    </location>
</feature>
<feature type="compositionally biased region" description="Basic and acidic residues" evidence="8">
    <location>
        <begin position="2503"/>
        <end position="2516"/>
    </location>
</feature>
<dbReference type="GO" id="GO:0005524">
    <property type="term" value="F:ATP binding"/>
    <property type="evidence" value="ECO:0007669"/>
    <property type="project" value="UniProtKB-KW"/>
</dbReference>
<evidence type="ECO:0000256" key="3">
    <source>
        <dbReference type="ARBA" id="ARBA00022741"/>
    </source>
</evidence>
<dbReference type="InterPro" id="IPR036961">
    <property type="entry name" value="Kinesin_motor_dom_sf"/>
</dbReference>
<keyword evidence="5" id="KW-0175">Coiled coil</keyword>
<feature type="region of interest" description="Disordered" evidence="8">
    <location>
        <begin position="1416"/>
        <end position="1436"/>
    </location>
</feature>
<dbReference type="FunFam" id="3.40.850.10:FF:000008">
    <property type="entry name" value="Putative unconventional myosin-IXa"/>
    <property type="match status" value="1"/>
</dbReference>
<feature type="compositionally biased region" description="Basic and acidic residues" evidence="8">
    <location>
        <begin position="1988"/>
        <end position="2008"/>
    </location>
</feature>
<dbReference type="Gene3D" id="1.25.40.530">
    <property type="entry name" value="MyTH4 domain"/>
    <property type="match status" value="1"/>
</dbReference>
<dbReference type="InterPro" id="IPR051567">
    <property type="entry name" value="Unconventional_Myosin_ATPase"/>
</dbReference>
<dbReference type="PRINTS" id="PR00193">
    <property type="entry name" value="MYOSINHEAVY"/>
</dbReference>
<keyword evidence="3" id="KW-0547">Nucleotide-binding</keyword>
<proteinExistence type="predicted"/>
<evidence type="ECO:0000313" key="12">
    <source>
        <dbReference type="Proteomes" id="UP000838878"/>
    </source>
</evidence>
<dbReference type="SUPFAM" id="SSF52540">
    <property type="entry name" value="P-loop containing nucleoside triphosphate hydrolases"/>
    <property type="match status" value="1"/>
</dbReference>
<evidence type="ECO:0000256" key="4">
    <source>
        <dbReference type="ARBA" id="ARBA00022840"/>
    </source>
</evidence>
<dbReference type="GO" id="GO:0005737">
    <property type="term" value="C:cytoplasm"/>
    <property type="evidence" value="ECO:0007669"/>
    <property type="project" value="UniProtKB-SubCell"/>
</dbReference>
<feature type="compositionally biased region" description="Pro residues" evidence="8">
    <location>
        <begin position="1946"/>
        <end position="1979"/>
    </location>
</feature>
<evidence type="ECO:0000256" key="1">
    <source>
        <dbReference type="ARBA" id="ARBA00004496"/>
    </source>
</evidence>
<dbReference type="InterPro" id="IPR000857">
    <property type="entry name" value="MyTH4_dom"/>
</dbReference>
<dbReference type="Pfam" id="PF00612">
    <property type="entry name" value="IQ"/>
    <property type="match status" value="2"/>
</dbReference>
<feature type="compositionally biased region" description="Polar residues" evidence="8">
    <location>
        <begin position="1274"/>
        <end position="1310"/>
    </location>
</feature>
<feature type="domain" description="Myosin motor" evidence="10">
    <location>
        <begin position="71"/>
        <end position="764"/>
    </location>
</feature>
<evidence type="ECO:0000256" key="7">
    <source>
        <dbReference type="ARBA" id="ARBA00023175"/>
    </source>
</evidence>
<keyword evidence="6" id="KW-0518">Myosin</keyword>
<dbReference type="OrthoDB" id="8182952at2759"/>
<dbReference type="SMART" id="SM00242">
    <property type="entry name" value="MYSc"/>
    <property type="match status" value="1"/>
</dbReference>
<feature type="non-terminal residue" evidence="11">
    <location>
        <position position="2537"/>
    </location>
</feature>
<gene>
    <name evidence="11" type="ORF">BINO364_LOCUS9035</name>
</gene>
<dbReference type="InterPro" id="IPR059004">
    <property type="entry name" value="MYO15"/>
</dbReference>
<dbReference type="InterPro" id="IPR027417">
    <property type="entry name" value="P-loop_NTPase"/>
</dbReference>
<feature type="compositionally biased region" description="Polar residues" evidence="8">
    <location>
        <begin position="1860"/>
        <end position="1870"/>
    </location>
</feature>
<keyword evidence="7" id="KW-0505">Motor protein</keyword>
<evidence type="ECO:0000256" key="6">
    <source>
        <dbReference type="ARBA" id="ARBA00023123"/>
    </source>
</evidence>
<dbReference type="Pfam" id="PF00063">
    <property type="entry name" value="Myosin_head"/>
    <property type="match status" value="1"/>
</dbReference>
<comment type="subcellular location">
    <subcellularLocation>
        <location evidence="1">Cytoplasm</location>
    </subcellularLocation>
</comment>
<feature type="region of interest" description="Disordered" evidence="8">
    <location>
        <begin position="1173"/>
        <end position="1218"/>
    </location>
</feature>
<evidence type="ECO:0000256" key="5">
    <source>
        <dbReference type="ARBA" id="ARBA00023054"/>
    </source>
</evidence>
<accession>A0A8J9VAY5</accession>
<dbReference type="Pfam" id="PF00784">
    <property type="entry name" value="MyTH4"/>
    <property type="match status" value="1"/>
</dbReference>
<dbReference type="Proteomes" id="UP000838878">
    <property type="component" value="Chromosome 3"/>
</dbReference>
<dbReference type="FunFam" id="1.20.58.530:FF:000005">
    <property type="entry name" value="unconventional myosin-IXa isoform X1"/>
    <property type="match status" value="1"/>
</dbReference>
<feature type="compositionally biased region" description="Basic and acidic residues" evidence="8">
    <location>
        <begin position="2035"/>
        <end position="2064"/>
    </location>
</feature>
<feature type="compositionally biased region" description="Basic and acidic residues" evidence="8">
    <location>
        <begin position="1893"/>
        <end position="1905"/>
    </location>
</feature>
<dbReference type="Gene3D" id="1.10.10.820">
    <property type="match status" value="1"/>
</dbReference>
<evidence type="ECO:0000256" key="8">
    <source>
        <dbReference type="SAM" id="MobiDB-lite"/>
    </source>
</evidence>
<dbReference type="CDD" id="cd01387">
    <property type="entry name" value="MYSc_Myo15"/>
    <property type="match status" value="1"/>
</dbReference>
<dbReference type="Gene3D" id="1.20.5.190">
    <property type="match status" value="1"/>
</dbReference>
<dbReference type="Gene3D" id="6.20.240.20">
    <property type="match status" value="1"/>
</dbReference>
<evidence type="ECO:0000259" key="9">
    <source>
        <dbReference type="SMART" id="SM00139"/>
    </source>
</evidence>
<dbReference type="SMART" id="SM00015">
    <property type="entry name" value="IQ"/>
    <property type="match status" value="2"/>
</dbReference>
<dbReference type="EMBL" id="OV170223">
    <property type="protein sequence ID" value="CAH0723170.1"/>
    <property type="molecule type" value="Genomic_DNA"/>
</dbReference>
<dbReference type="GO" id="GO:0003774">
    <property type="term" value="F:cytoskeletal motor activity"/>
    <property type="evidence" value="ECO:0007669"/>
    <property type="project" value="InterPro"/>
</dbReference>
<reference evidence="11" key="1">
    <citation type="submission" date="2021-12" db="EMBL/GenBank/DDBJ databases">
        <authorList>
            <person name="Martin H S."/>
        </authorList>
    </citation>
    <scope>NUCLEOTIDE SEQUENCE</scope>
</reference>
<keyword evidence="2" id="KW-0963">Cytoplasm</keyword>
<feature type="compositionally biased region" description="Basic and acidic residues" evidence="8">
    <location>
        <begin position="1832"/>
        <end position="1843"/>
    </location>
</feature>
<feature type="region of interest" description="Disordered" evidence="8">
    <location>
        <begin position="1822"/>
        <end position="2070"/>
    </location>
</feature>
<name>A0A8J9VAY5_9NEOP</name>
<evidence type="ECO:0000313" key="11">
    <source>
        <dbReference type="EMBL" id="CAH0723170.1"/>
    </source>
</evidence>
<keyword evidence="4" id="KW-0067">ATP-binding</keyword>
<dbReference type="Gene3D" id="3.40.850.10">
    <property type="entry name" value="Kinesin motor domain"/>
    <property type="match status" value="1"/>
</dbReference>
<sequence length="2537" mass="282050">MAGSGGLAEWSEGASVWFQPAGAPAPLPGELVEVHRAARVLLVSAVVNGQPQTFALQMGNGEEEGDPVWPREELGPTGVEDMTRLHDLHEAALLWNLKLRYEQGLIYTYAGSILVAVNPYRPVDTLYGLKTARRYHAAEALGDLPPHLFAIAAAARASLPHPQAILISGESGAGKTESTKLAVQFLAAVAPTPPGRAPVSEQILEAAPLLEAFGNARTPKNHNSSRFGKLLELYFKDGALAGARVAHYLLEKSRIVTQSPGERNYHVFYELLAGLDEEQRKSRGLLSAEHYFYLNQGGDSGGAGAGADWTALCGAMQVLGIGDSEREDIIKVLAAVLHLGNVYFHRRQLRHGQEGVQLGGGAEVRWAAHLLKVPAEELARALTTRVTAARAERMRSPLPIDQALDARDAFAKALYSSLFNWLVLRINSIVHRAGLHDAHRISLLDIFGFEDLEENSFEQLCINFANETLQHYFNKHIFKLEQQEYQKERLEWSNLTWNDNSPVIQLLSKKPVGILHLLDDESNFPRASDASFLEKCHYNHALNELYSRPRLGANEFGIKHYAGQVWYNVEGFLDKNRDALRADVLELLCSSEVPLVAEMSAQLRAQHDANKTLPRGANGRFVTMKPRTPTVAARFSDSLHQLLESMSRCNPWFVRCIKPNTDKSPMKFDMPCVLSQLRYTGMLDTIKIRQMGYPIRIPFQNFVERYRYLLKAMPPRATPYREICNSILAQMPPTGAVGADFQLGAARVFVREALHRALERARADKLRAAATLLQARIRGYLARKHYHQMRYSAVKIQSWWKGSRERRKYVVVRRGVVRAQALLRGKRARARAKALKEQMKRRQEAQQAAAKRRAAEQKAKAESLQVLEVPAELAFILSKVDDWQPPHTERNISKVPGDVFAEEERVQLPRDLQQFAFSKFSSVYFADGGQLSPRKHPITKPFLSKAAVRDQDFNDAVAIFKLILRWCDESAAGNETRQKVLADYIASRGLASRGLRDEVLVQLCNQAGAGDARVLRLLAHCLAAFQPGPALHKYLIRLISERASGTERARLLRLVCGGEAAAARSAGVPRRAPPTLLEWKAAAENARPALPVRLYDDSVHTVGVESWTTCERAAAGALAAAGVARGAAGWSLTLEHNGQLTEWAGCEYALDAVGEVETWAALGARAEPLRLARAAPAPPPRASSADSDRAAPAPAATAAPRPLVPPPEPPKSRSPSIQRMLQESIEENISEYNWKMEQEESRTLPKLSGDYSKNTSDYSRKTSEYSKDAADYSRNPNEYSKNNAEYPRNTNEYSKNNVEYPRNTNEYSKNNAEYSRNTNEYSKNNAEYSRNTMEYSKNTSEYNRNATDYSRKISHDILSRESALNERYFEQQSDKVRSRSLDNLLGDNPVPQQTKFADLGLSQSRLNDRYHSVERLGGAPSVTSSKGMEQEYGGNRAGHSRYIKSQYVGKRAPAGSQSSRAYIEKSSEFGGVRSSAMSDTSEAPSLASHVRRVRVPSQASDVDQFLDDLFSPVLDPNIDEMSDARSLAASIKGGRDYNKFIDDVLSCSYNEQIETLNNSESMTRLIKGGGQEESGKTSRKESNVDSVDDYITNLFDPIFMNDSLKRLTDGEGLSGAIKGGGSTPRAGGANTSALSFGAISLPPSMPAMPATPEALAAALGLHLPPPGTVDINAYHQNLQRAFLQNAMAQNLQIQQQLLAQNQALQTLLAGQVVESTDSAPTSPVRASTVVHAQIHSPPRNSVKSRRESNESSSAGAPPPPPPPMPPPLHAMDPSEVRPFIDLYGRAKTVRIGKWRWPPPKDAVGQETPQDFTKFKMRQIQRRITPQAQSNGIEHEAPRGRSRSEASPGIEWEEFEVDGHSPSSREPPSQRTARRSFEIGAQRPSPGSVGKLKLSSEMRQRLERVTANHSVRSSSSNAETPRTINKLEDTRKLMLERQLGGGMRWDAPPPPLPPAPPGPAPPPPMSPPSPPDKPAPPPPADSSSTFAQLRRDRDTFGVHQNREADDRHAFLANWSTRRKDESESNQGDDLASRFLTADRRDRRVKEDWGDESDGRSYDEKNGRDEWDSESTLDNRRDIRDNFSGRAASEIYEIHPVRTERRKEETEMEENFERKRSSALFDDFERYDGRKNSRDMLVGRSRNSPRSDIMFPQESNDTLKRTERPTFKTHMAQKERDRKLEAERRQSVSTHVTDKTEHIERDVPAPAALLPSERSYITYSRVPWKLRVRKEVFTPLETYNEPAILDLLYAQIVHDITSNIPSLRISASERRAGAAWLRSQNGPVRVNTKRQAVEMAREWPFYFARLFSARVPPGENAVLAVSHNAVTIGVKGPGGLATRRAIPLQGLRAAAPAPATLQLTPARDAPLTLHAPLAHHAHAIIVEFALQCSQSFPYPIARLSALAQSNRDRALARTMQRPRLSAAMRDNWRHLQRVYGLEVDDDFPPPRRAPSLDSLINSSEGAASSAEASAPEDSDSGADTRDPEPIRRHKKCPQSFSSSSSGHMETIHEETTEPKVSVKEILARFENLKEKTDITQVAL</sequence>
<feature type="compositionally biased region" description="Basic and acidic residues" evidence="8">
    <location>
        <begin position="834"/>
        <end position="844"/>
    </location>
</feature>
<evidence type="ECO:0000256" key="2">
    <source>
        <dbReference type="ARBA" id="ARBA00022490"/>
    </source>
</evidence>
<feature type="compositionally biased region" description="Polar residues" evidence="8">
    <location>
        <begin position="1906"/>
        <end position="1922"/>
    </location>
</feature>
<feature type="region of interest" description="Disordered" evidence="8">
    <location>
        <begin position="1717"/>
        <end position="1773"/>
    </location>
</feature>
<dbReference type="SMART" id="SM00139">
    <property type="entry name" value="MyTH4"/>
    <property type="match status" value="1"/>
</dbReference>
<keyword evidence="12" id="KW-1185">Reference proteome</keyword>
<protein>
    <recommendedName>
        <fullName evidence="13">Unconventional myosin-XV</fullName>
    </recommendedName>
</protein>
<dbReference type="Pfam" id="PF26570">
    <property type="entry name" value="MYO15"/>
    <property type="match status" value="1"/>
</dbReference>
<feature type="compositionally biased region" description="Basic and acidic residues" evidence="8">
    <location>
        <begin position="2155"/>
        <end position="2198"/>
    </location>
</feature>
<feature type="compositionally biased region" description="Basic and acidic residues" evidence="8">
    <location>
        <begin position="1258"/>
        <end position="1271"/>
    </location>
</feature>
<dbReference type="InterPro" id="IPR001609">
    <property type="entry name" value="Myosin_head_motor_dom-like"/>
</dbReference>
<dbReference type="Gene3D" id="1.20.120.720">
    <property type="entry name" value="Myosin VI head, motor domain, U50 subdomain"/>
    <property type="match status" value="1"/>
</dbReference>
<feature type="compositionally biased region" description="Low complexity" evidence="8">
    <location>
        <begin position="1182"/>
        <end position="1201"/>
    </location>
</feature>
<dbReference type="InterPro" id="IPR038185">
    <property type="entry name" value="MyTH4_dom_sf"/>
</dbReference>
<feature type="compositionally biased region" description="Basic and acidic residues" evidence="8">
    <location>
        <begin position="1924"/>
        <end position="1934"/>
    </location>
</feature>
<dbReference type="PANTHER" id="PTHR22692:SF26">
    <property type="entry name" value="SH3 DOMAIN-CONTAINING PROTEIN"/>
    <property type="match status" value="1"/>
</dbReference>
<feature type="region of interest" description="Disordered" evidence="8">
    <location>
        <begin position="2437"/>
        <end position="2516"/>
    </location>
</feature>
<evidence type="ECO:0000259" key="10">
    <source>
        <dbReference type="SMART" id="SM00242"/>
    </source>
</evidence>
<feature type="region of interest" description="Disordered" evidence="8">
    <location>
        <begin position="834"/>
        <end position="854"/>
    </location>
</feature>
<dbReference type="InterPro" id="IPR000048">
    <property type="entry name" value="IQ_motif_EF-hand-BS"/>
</dbReference>
<feature type="domain" description="MyTH4" evidence="9">
    <location>
        <begin position="933"/>
        <end position="1083"/>
    </location>
</feature>
<feature type="region of interest" description="Disordered" evidence="8">
    <location>
        <begin position="2133"/>
        <end position="2198"/>
    </location>
</feature>